<dbReference type="EMBL" id="FMSV02000152">
    <property type="protein sequence ID" value="SEH05060.1"/>
    <property type="molecule type" value="Genomic_DNA"/>
</dbReference>
<dbReference type="PANTHER" id="PTHR43266">
    <property type="entry name" value="MACROLIDE-EFFLUX PROTEIN"/>
    <property type="match status" value="1"/>
</dbReference>
<dbReference type="InterPro" id="IPR036259">
    <property type="entry name" value="MFS_trans_sf"/>
</dbReference>
<name>A0A1H6F4K5_9GAMM</name>
<dbReference type="PANTHER" id="PTHR43266:SF2">
    <property type="entry name" value="MAJOR FACILITATOR SUPERFAMILY (MFS) PROFILE DOMAIN-CONTAINING PROTEIN"/>
    <property type="match status" value="1"/>
</dbReference>
<keyword evidence="6 7" id="KW-0472">Membrane</keyword>
<evidence type="ECO:0000256" key="6">
    <source>
        <dbReference type="ARBA" id="ARBA00023136"/>
    </source>
</evidence>
<evidence type="ECO:0000256" key="2">
    <source>
        <dbReference type="ARBA" id="ARBA00022448"/>
    </source>
</evidence>
<dbReference type="Gene3D" id="1.20.1250.20">
    <property type="entry name" value="MFS general substrate transporter like domains"/>
    <property type="match status" value="2"/>
</dbReference>
<organism evidence="9 10">
    <name type="scientific">Candidatus Venteria ishoeyi</name>
    <dbReference type="NCBI Taxonomy" id="1899563"/>
    <lineage>
        <taxon>Bacteria</taxon>
        <taxon>Pseudomonadati</taxon>
        <taxon>Pseudomonadota</taxon>
        <taxon>Gammaproteobacteria</taxon>
        <taxon>Thiotrichales</taxon>
        <taxon>Thiotrichaceae</taxon>
        <taxon>Venteria</taxon>
    </lineage>
</organism>
<dbReference type="Pfam" id="PF07690">
    <property type="entry name" value="MFS_1"/>
    <property type="match status" value="1"/>
</dbReference>
<feature type="transmembrane region" description="Helical" evidence="7">
    <location>
        <begin position="372"/>
        <end position="395"/>
    </location>
</feature>
<dbReference type="InterPro" id="IPR011701">
    <property type="entry name" value="MFS"/>
</dbReference>
<feature type="transmembrane region" description="Helical" evidence="7">
    <location>
        <begin position="54"/>
        <end position="73"/>
    </location>
</feature>
<comment type="subcellular location">
    <subcellularLocation>
        <location evidence="1">Cell membrane</location>
        <topology evidence="1">Multi-pass membrane protein</topology>
    </subcellularLocation>
</comment>
<dbReference type="CDD" id="cd06173">
    <property type="entry name" value="MFS_MefA_like"/>
    <property type="match status" value="1"/>
</dbReference>
<dbReference type="AlphaFoldDB" id="A0A1H6F4K5"/>
<sequence>MAEHSQFRLLRERRFAPYFATQFLGAFNDNVFKNALIILIAFQGVNTEINSHTLINLSAGLFILPFFLFSATSGQIADKFEKSSLIRIIKGLEVIIMMLASLGFYLGSLPLLLLVLFLMGTQSSLFGPLKYGILPQQLHPDELIGGNGLVGMGTFLAILLGTITGGILIGLEQGALLISGTVLLIAILGFLSSQAIPTAKAVDPTLQIRWNPLLQTWRILKFTAERHTVFLSVLAISWFWFLGATYLAQIPNYARLHLGGNEQVVTLLLTLFSLGVGLGSIFCERLSGHKVELGLVPFGSIGLSLFGIDLSFAEVSLANPENLMNASAFLAASGSFRVLFDVGMIGLFGGFFIVPLYALVQQRSNPAHLSRIIAGNNIINALLMVFSAGLAIFLLNAGLDIPQLFLTIALMNIVVAIYIYTLVPEFFMRFLVWIFIHLVYRVQKENLDKIPDKGAMVLVCNHVSFFDPLLIAGSIRRPVRFVMYYKIYQIPGLNFIFRTAGAIPIASNKENPEIFKQAWERIEQTLKAGEVLCIFPEGKITRNGNIGKFRPGIERIIAENPIPVLPMALCGLWGTFFSREGGSAMSHLPRHWMTKITLKAGEVVAPEQASAAFLQTQVENLRADKK</sequence>
<dbReference type="GO" id="GO:0016746">
    <property type="term" value="F:acyltransferase activity"/>
    <property type="evidence" value="ECO:0007669"/>
    <property type="project" value="InterPro"/>
</dbReference>
<feature type="transmembrane region" description="Helical" evidence="7">
    <location>
        <begin position="21"/>
        <end position="42"/>
    </location>
</feature>
<keyword evidence="4 7" id="KW-0812">Transmembrane</keyword>
<evidence type="ECO:0000256" key="3">
    <source>
        <dbReference type="ARBA" id="ARBA00022475"/>
    </source>
</evidence>
<dbReference type="SUPFAM" id="SSF103473">
    <property type="entry name" value="MFS general substrate transporter"/>
    <property type="match status" value="1"/>
</dbReference>
<keyword evidence="5 7" id="KW-1133">Transmembrane helix</keyword>
<evidence type="ECO:0000313" key="9">
    <source>
        <dbReference type="EMBL" id="SEH05060.1"/>
    </source>
</evidence>
<evidence type="ECO:0000256" key="4">
    <source>
        <dbReference type="ARBA" id="ARBA00022692"/>
    </source>
</evidence>
<evidence type="ECO:0000256" key="7">
    <source>
        <dbReference type="SAM" id="Phobius"/>
    </source>
</evidence>
<feature type="transmembrane region" description="Helical" evidence="7">
    <location>
        <begin position="401"/>
        <end position="419"/>
    </location>
</feature>
<evidence type="ECO:0000256" key="1">
    <source>
        <dbReference type="ARBA" id="ARBA00004651"/>
    </source>
</evidence>
<dbReference type="InterPro" id="IPR002123">
    <property type="entry name" value="Plipid/glycerol_acylTrfase"/>
</dbReference>
<dbReference type="SMART" id="SM00563">
    <property type="entry name" value="PlsC"/>
    <property type="match status" value="1"/>
</dbReference>
<keyword evidence="10" id="KW-1185">Reference proteome</keyword>
<accession>A0A1H6F4K5</accession>
<reference evidence="9 10" key="1">
    <citation type="submission" date="2016-10" db="EMBL/GenBank/DDBJ databases">
        <authorList>
            <person name="de Groot N.N."/>
        </authorList>
    </citation>
    <scope>NUCLEOTIDE SEQUENCE [LARGE SCALE GENOMIC DNA]</scope>
    <source>
        <strain evidence="9">MBHS1</strain>
    </source>
</reference>
<protein>
    <submittedName>
        <fullName evidence="9">Lysophospholipid transporter LplT</fullName>
    </submittedName>
</protein>
<keyword evidence="2" id="KW-0813">Transport</keyword>
<feature type="transmembrane region" description="Helical" evidence="7">
    <location>
        <begin position="175"/>
        <end position="191"/>
    </location>
</feature>
<evidence type="ECO:0000259" key="8">
    <source>
        <dbReference type="SMART" id="SM00563"/>
    </source>
</evidence>
<dbReference type="OrthoDB" id="9803968at2"/>
<feature type="domain" description="Phospholipid/glycerol acyltransferase" evidence="8">
    <location>
        <begin position="456"/>
        <end position="572"/>
    </location>
</feature>
<evidence type="ECO:0000256" key="5">
    <source>
        <dbReference type="ARBA" id="ARBA00022989"/>
    </source>
</evidence>
<keyword evidence="3" id="KW-1003">Cell membrane</keyword>
<dbReference type="Proteomes" id="UP000236724">
    <property type="component" value="Unassembled WGS sequence"/>
</dbReference>
<dbReference type="Pfam" id="PF01553">
    <property type="entry name" value="Acyltransferase"/>
    <property type="match status" value="1"/>
</dbReference>
<dbReference type="CDD" id="cd07989">
    <property type="entry name" value="LPLAT_AGPAT-like"/>
    <property type="match status" value="1"/>
</dbReference>
<feature type="transmembrane region" description="Helical" evidence="7">
    <location>
        <begin position="338"/>
        <end position="360"/>
    </location>
</feature>
<feature type="transmembrane region" description="Helical" evidence="7">
    <location>
        <begin position="149"/>
        <end position="169"/>
    </location>
</feature>
<dbReference type="GO" id="GO:0022857">
    <property type="term" value="F:transmembrane transporter activity"/>
    <property type="evidence" value="ECO:0007669"/>
    <property type="project" value="InterPro"/>
</dbReference>
<feature type="transmembrane region" description="Helical" evidence="7">
    <location>
        <begin position="264"/>
        <end position="283"/>
    </location>
</feature>
<dbReference type="GO" id="GO:0005886">
    <property type="term" value="C:plasma membrane"/>
    <property type="evidence" value="ECO:0007669"/>
    <property type="project" value="UniProtKB-SubCell"/>
</dbReference>
<gene>
    <name evidence="9" type="primary">lplT</name>
    <name evidence="9" type="ORF">MBHS_00913</name>
</gene>
<evidence type="ECO:0000313" key="10">
    <source>
        <dbReference type="Proteomes" id="UP000236724"/>
    </source>
</evidence>
<proteinExistence type="predicted"/>
<feature type="transmembrane region" description="Helical" evidence="7">
    <location>
        <begin position="228"/>
        <end position="248"/>
    </location>
</feature>
<dbReference type="RefSeq" id="WP_103919045.1">
    <property type="nucleotide sequence ID" value="NZ_FMSV02000152.1"/>
</dbReference>
<dbReference type="SUPFAM" id="SSF69593">
    <property type="entry name" value="Glycerol-3-phosphate (1)-acyltransferase"/>
    <property type="match status" value="1"/>
</dbReference>
<feature type="transmembrane region" description="Helical" evidence="7">
    <location>
        <begin position="295"/>
        <end position="318"/>
    </location>
</feature>